<dbReference type="InterPro" id="IPR050428">
    <property type="entry name" value="TCS_sensor_his_kinase"/>
</dbReference>
<feature type="region of interest" description="Disordered" evidence="10">
    <location>
        <begin position="1002"/>
        <end position="1063"/>
    </location>
</feature>
<dbReference type="Gene3D" id="6.10.340.10">
    <property type="match status" value="1"/>
</dbReference>
<feature type="compositionally biased region" description="Basic residues" evidence="10">
    <location>
        <begin position="1173"/>
        <end position="1185"/>
    </location>
</feature>
<dbReference type="GO" id="GO:0000160">
    <property type="term" value="P:phosphorelay signal transduction system"/>
    <property type="evidence" value="ECO:0007669"/>
    <property type="project" value="UniProtKB-KW"/>
</dbReference>
<feature type="compositionally biased region" description="Polar residues" evidence="10">
    <location>
        <begin position="1376"/>
        <end position="1393"/>
    </location>
</feature>
<dbReference type="PANTHER" id="PTHR45436:SF5">
    <property type="entry name" value="SENSOR HISTIDINE KINASE TRCS"/>
    <property type="match status" value="1"/>
</dbReference>
<dbReference type="EC" id="2.7.13.3" evidence="3"/>
<feature type="region of interest" description="Disordered" evidence="10">
    <location>
        <begin position="1293"/>
        <end position="1349"/>
    </location>
</feature>
<dbReference type="RefSeq" id="WP_177191226.1">
    <property type="nucleotide sequence ID" value="NZ_BNAN01000001.1"/>
</dbReference>
<evidence type="ECO:0000256" key="9">
    <source>
        <dbReference type="ARBA" id="ARBA00023012"/>
    </source>
</evidence>
<dbReference type="GO" id="GO:0004673">
    <property type="term" value="F:protein histidine kinase activity"/>
    <property type="evidence" value="ECO:0007669"/>
    <property type="project" value="UniProtKB-EC"/>
</dbReference>
<feature type="region of interest" description="Disordered" evidence="10">
    <location>
        <begin position="1376"/>
        <end position="1412"/>
    </location>
</feature>
<keyword evidence="14" id="KW-1185">Reference proteome</keyword>
<keyword evidence="6 11" id="KW-0812">Transmembrane</keyword>
<dbReference type="SUPFAM" id="SSF55874">
    <property type="entry name" value="ATPase domain of HSP90 chaperone/DNA topoisomerase II/histidine kinase"/>
    <property type="match status" value="1"/>
</dbReference>
<keyword evidence="7 13" id="KW-0418">Kinase</keyword>
<dbReference type="GO" id="GO:0005886">
    <property type="term" value="C:plasma membrane"/>
    <property type="evidence" value="ECO:0007669"/>
    <property type="project" value="TreeGrafter"/>
</dbReference>
<reference evidence="14" key="1">
    <citation type="submission" date="2016-10" db="EMBL/GenBank/DDBJ databases">
        <authorList>
            <person name="Varghese N."/>
            <person name="Submissions S."/>
        </authorList>
    </citation>
    <scope>NUCLEOTIDE SEQUENCE [LARGE SCALE GENOMIC DNA]</scope>
    <source>
        <strain evidence="14">DSM 19083</strain>
    </source>
</reference>
<dbReference type="Proteomes" id="UP000198520">
    <property type="component" value="Unassembled WGS sequence"/>
</dbReference>
<dbReference type="PANTHER" id="PTHR45436">
    <property type="entry name" value="SENSOR HISTIDINE KINASE YKOH"/>
    <property type="match status" value="1"/>
</dbReference>
<dbReference type="CDD" id="cd06225">
    <property type="entry name" value="HAMP"/>
    <property type="match status" value="1"/>
</dbReference>
<feature type="transmembrane region" description="Helical" evidence="11">
    <location>
        <begin position="310"/>
        <end position="331"/>
    </location>
</feature>
<organism evidence="13 14">
    <name type="scientific">Flavimobilis marinus</name>
    <dbReference type="NCBI Taxonomy" id="285351"/>
    <lineage>
        <taxon>Bacteria</taxon>
        <taxon>Bacillati</taxon>
        <taxon>Actinomycetota</taxon>
        <taxon>Actinomycetes</taxon>
        <taxon>Micrococcales</taxon>
        <taxon>Jonesiaceae</taxon>
        <taxon>Flavimobilis</taxon>
    </lineage>
</organism>
<proteinExistence type="predicted"/>
<feature type="region of interest" description="Disordered" evidence="10">
    <location>
        <begin position="801"/>
        <end position="823"/>
    </location>
</feature>
<comment type="subcellular location">
    <subcellularLocation>
        <location evidence="2">Membrane</location>
    </subcellularLocation>
</comment>
<feature type="compositionally biased region" description="Low complexity" evidence="10">
    <location>
        <begin position="697"/>
        <end position="710"/>
    </location>
</feature>
<evidence type="ECO:0000256" key="6">
    <source>
        <dbReference type="ARBA" id="ARBA00022692"/>
    </source>
</evidence>
<feature type="compositionally biased region" description="Basic and acidic residues" evidence="10">
    <location>
        <begin position="848"/>
        <end position="865"/>
    </location>
</feature>
<name>A0A1I2CDZ9_9MICO</name>
<dbReference type="InterPro" id="IPR003660">
    <property type="entry name" value="HAMP_dom"/>
</dbReference>
<keyword evidence="9" id="KW-0902">Two-component regulatory system</keyword>
<evidence type="ECO:0000256" key="10">
    <source>
        <dbReference type="SAM" id="MobiDB-lite"/>
    </source>
</evidence>
<keyword evidence="4" id="KW-0597">Phosphoprotein</keyword>
<dbReference type="SMART" id="SM00387">
    <property type="entry name" value="HATPase_c"/>
    <property type="match status" value="1"/>
</dbReference>
<dbReference type="InterPro" id="IPR005467">
    <property type="entry name" value="His_kinase_dom"/>
</dbReference>
<comment type="catalytic activity">
    <reaction evidence="1">
        <text>ATP + protein L-histidine = ADP + protein N-phospho-L-histidine.</text>
        <dbReference type="EC" id="2.7.13.3"/>
    </reaction>
</comment>
<feature type="compositionally biased region" description="Low complexity" evidence="10">
    <location>
        <begin position="1317"/>
        <end position="1345"/>
    </location>
</feature>
<feature type="region of interest" description="Disordered" evidence="10">
    <location>
        <begin position="1254"/>
        <end position="1273"/>
    </location>
</feature>
<evidence type="ECO:0000313" key="13">
    <source>
        <dbReference type="EMBL" id="SFE65900.1"/>
    </source>
</evidence>
<dbReference type="EMBL" id="FONZ01000001">
    <property type="protein sequence ID" value="SFE65900.1"/>
    <property type="molecule type" value="Genomic_DNA"/>
</dbReference>
<dbReference type="PROSITE" id="PS50109">
    <property type="entry name" value="HIS_KIN"/>
    <property type="match status" value="1"/>
</dbReference>
<evidence type="ECO:0000256" key="2">
    <source>
        <dbReference type="ARBA" id="ARBA00004370"/>
    </source>
</evidence>
<feature type="domain" description="Histidine kinase" evidence="12">
    <location>
        <begin position="454"/>
        <end position="623"/>
    </location>
</feature>
<dbReference type="InterPro" id="IPR036890">
    <property type="entry name" value="HATPase_C_sf"/>
</dbReference>
<evidence type="ECO:0000256" key="11">
    <source>
        <dbReference type="SAM" id="Phobius"/>
    </source>
</evidence>
<sequence>MLRRLGVRRKILATLAVPVLVLLLGATFLSLDALERSRVSGLQRDFSLATRAQDATVEALQTERELSLRMVHGDDDLSAELASARARTDTTIAGLNQAFKDVDPENVEPAVVASIQDAGRFRSAENMRALRGIVDRDNADLEASVQTGFNDVINGQLNVATSLAAYADDRNLARYVDNYARASIALDQLRLEAVVGELLIQDYLVSAHSQNQLRAAAVLFAEGDSVTRRTKDAITRLGLVEYPTVTARYTSVRESILVSNPREANLEARLAWAEMVGVEVAELAETRDAVREATITEASRIDSAVTRQTILTILAAIAAVVLSIAVALLIARQITDPLKRLTEAAKKVRADLPALVEQVAVPGQGPEMVFESIAVETDDEIGELANAFNEVNTTTLEVARQQALLRGSIAEMFINVARRDQVLLNRQLSFLDDLERAEEDPTTLANLFRLDHLATRMRRNAESLLVLAGIESGRRVRQPMPLSDVVRTAASEIDQYDRIDLEITTDPLMLGHNALAAAHMLAELLENATVFSEPGTPVTVQTAEDARWVTITVIDEGLGMNEDELDEANEKAATYAAGEIVGASRLGLYVVGRLAHKLGASVRLSKVEDGAGTMARVMLPRALFAEAAPLEAPTDPLAPETRAATEAWVAPEIEPAETPLPSRLSEPEPPVGVPVDLDALTNGATGTGMPRRRTRAADPAAQAPSAALSQQDERDIVLPPLQAAELPQEFAASAEEWRPIASPTMGPVGLPSRAPRAEVAPVAEVPAPAVDTPAPQRAGMFSNFRARKEFEMLEEARRTKAAGATVPADAPVADPSAPEDVDREGPAITLAASRVAGWVGTEQQGEPLARRRDGDAHAADGHEVAPEPEPVEDAPADEMVIPDLVPDDDEPELSEPVWTPVMASVTEAPLATRETPVVDVDADDAPFVPQFELGAPLSQASAPQNRHAEADQSVAPVQAAEPAASGHEDPFGLSAMADESEAWSPEVAAGGLQNLESAGWEPQAVTEEPKPFGAHVGSVASAEEIEDGALTTRRARRARHADTSGLTAPSVPTPSGVGFDFLPQAEDGSVIQPSGYSAPSAGSGYSAPTAYSAHEAVSYPPSPAAAPVADAAPGYSFEAAPVEHAPVAQGPSAPVAPSAEPAPWDVPAAVSVPAPAPLSFDEAISSRSERHERKPKRGLFKRKPKTPAEAPQSAAPTAPSVPSALASSAVFEPLSQPAPAPVEVAQVAEQWAAPARLEAPQGYEASPVEAYAPPRYVPPTSAPSQASAPSAFEPEPAAYQPVVAFEPLRPVADAAPDLGGDGFSYSPSGWTPPAEPAPMAMRSPSSPVAEPAPVAAPAAPAAGASWTSGRSIDAELSARLALQAGIQEQALAELSQLSSYRPNQQVADTTSALTKRVRSEVPSTTVEDDVSKKISRDAAELRTRLSAFMSATSRARDGSPTGSDAGDGTAFTPDPAPQSR</sequence>
<feature type="region of interest" description="Disordered" evidence="10">
    <location>
        <begin position="1427"/>
        <end position="1460"/>
    </location>
</feature>
<feature type="compositionally biased region" description="Low complexity" evidence="10">
    <location>
        <begin position="1187"/>
        <end position="1204"/>
    </location>
</feature>
<feature type="compositionally biased region" description="Low complexity" evidence="10">
    <location>
        <begin position="801"/>
        <end position="816"/>
    </location>
</feature>
<evidence type="ECO:0000256" key="4">
    <source>
        <dbReference type="ARBA" id="ARBA00022553"/>
    </source>
</evidence>
<evidence type="ECO:0000256" key="1">
    <source>
        <dbReference type="ARBA" id="ARBA00000085"/>
    </source>
</evidence>
<keyword evidence="5" id="KW-0808">Transferase</keyword>
<dbReference type="InterPro" id="IPR003594">
    <property type="entry name" value="HATPase_dom"/>
</dbReference>
<feature type="region of interest" description="Disordered" evidence="10">
    <location>
        <begin position="1160"/>
        <end position="1204"/>
    </location>
</feature>
<evidence type="ECO:0000256" key="3">
    <source>
        <dbReference type="ARBA" id="ARBA00012438"/>
    </source>
</evidence>
<accession>A0A1I2CDZ9</accession>
<evidence type="ECO:0000256" key="7">
    <source>
        <dbReference type="ARBA" id="ARBA00022777"/>
    </source>
</evidence>
<feature type="region of interest" description="Disordered" evidence="10">
    <location>
        <begin position="674"/>
        <end position="711"/>
    </location>
</feature>
<feature type="compositionally biased region" description="Low complexity" evidence="10">
    <location>
        <begin position="1262"/>
        <end position="1273"/>
    </location>
</feature>
<evidence type="ECO:0000256" key="8">
    <source>
        <dbReference type="ARBA" id="ARBA00022989"/>
    </source>
</evidence>
<dbReference type="Gene3D" id="3.30.565.10">
    <property type="entry name" value="Histidine kinase-like ATPase, C-terminal domain"/>
    <property type="match status" value="1"/>
</dbReference>
<feature type="region of interest" description="Disordered" evidence="10">
    <location>
        <begin position="840"/>
        <end position="900"/>
    </location>
</feature>
<evidence type="ECO:0000313" key="14">
    <source>
        <dbReference type="Proteomes" id="UP000198520"/>
    </source>
</evidence>
<keyword evidence="8 11" id="KW-1133">Transmembrane helix</keyword>
<protein>
    <recommendedName>
        <fullName evidence="3">histidine kinase</fullName>
        <ecNumber evidence="3">2.7.13.3</ecNumber>
    </recommendedName>
</protein>
<feature type="region of interest" description="Disordered" evidence="10">
    <location>
        <begin position="935"/>
        <end position="972"/>
    </location>
</feature>
<evidence type="ECO:0000256" key="5">
    <source>
        <dbReference type="ARBA" id="ARBA00022679"/>
    </source>
</evidence>
<evidence type="ECO:0000259" key="12">
    <source>
        <dbReference type="PROSITE" id="PS50109"/>
    </source>
</evidence>
<keyword evidence="11" id="KW-0472">Membrane</keyword>
<dbReference type="STRING" id="285351.SAMN04488035_0062"/>
<dbReference type="Pfam" id="PF00672">
    <property type="entry name" value="HAMP"/>
    <property type="match status" value="1"/>
</dbReference>
<gene>
    <name evidence="13" type="ORF">SAMN04488035_0062</name>
</gene>
<dbReference type="Pfam" id="PF02518">
    <property type="entry name" value="HATPase_c"/>
    <property type="match status" value="1"/>
</dbReference>